<accession>A0AAV2Q7X1</accession>
<sequence length="510" mass="58310">MALLKAITAIGHTLPRSAAGVVPWHLSHTKRGNHLYGAFIKQFSSNELIHGSSEWRMIRPATPEETSYEKFHRNYARQGIGSFIFNSRTAIGEEIWSKSLRHLSNKVEALRLCLEAREENLMLCEVKNHDIDFKIVENKTVLEALDDMQKEGLDHSFWSVRIVPGGVCAIPELREEFPHQYTFHFKTHHGIMDGISVVFLIRVFTEILDDVLSGKIVNDDIKLGKYTLFDDPLQIKIKETQQALESDLIRFEEEKEQMLTVTKKEPILYSAFPKPKGIQSTTQHIVKVVDNSKVNAFYKSCKLKKINMTAGFEAMFNTALVEMVSDAGTVQDGFKINIRQVVNMRRYIKVEKDLNKFHVGPFLGGMQQGTFCTKLARKNFWEHAQEIHNNFHSLLKNNGPIIELIVRPHVQGPIDPVVLTKGPPQDNSDYAFSNVLDLTPFAFYEGKQVQITDMVSYNFINNYLHPMLLQYSTYRGLGQLTCSYDTAKVSHDTAQELMDRIINLLDFVTK</sequence>
<comment type="caution">
    <text evidence="1">The sequence shown here is derived from an EMBL/GenBank/DDBJ whole genome shotgun (WGS) entry which is preliminary data.</text>
</comment>
<evidence type="ECO:0000313" key="2">
    <source>
        <dbReference type="Proteomes" id="UP001497623"/>
    </source>
</evidence>
<evidence type="ECO:0008006" key="3">
    <source>
        <dbReference type="Google" id="ProtNLM"/>
    </source>
</evidence>
<gene>
    <name evidence="1" type="ORF">MNOR_LOCUS9247</name>
</gene>
<keyword evidence="2" id="KW-1185">Reference proteome</keyword>
<dbReference type="Proteomes" id="UP001497623">
    <property type="component" value="Unassembled WGS sequence"/>
</dbReference>
<organism evidence="1 2">
    <name type="scientific">Meganyctiphanes norvegica</name>
    <name type="common">Northern krill</name>
    <name type="synonym">Thysanopoda norvegica</name>
    <dbReference type="NCBI Taxonomy" id="48144"/>
    <lineage>
        <taxon>Eukaryota</taxon>
        <taxon>Metazoa</taxon>
        <taxon>Ecdysozoa</taxon>
        <taxon>Arthropoda</taxon>
        <taxon>Crustacea</taxon>
        <taxon>Multicrustacea</taxon>
        <taxon>Malacostraca</taxon>
        <taxon>Eumalacostraca</taxon>
        <taxon>Eucarida</taxon>
        <taxon>Euphausiacea</taxon>
        <taxon>Euphausiidae</taxon>
        <taxon>Meganyctiphanes</taxon>
    </lineage>
</organism>
<proteinExistence type="predicted"/>
<name>A0AAV2Q7X1_MEGNR</name>
<dbReference type="AlphaFoldDB" id="A0AAV2Q7X1"/>
<dbReference type="InterPro" id="IPR052058">
    <property type="entry name" value="Alcohol_O-acetyltransferase"/>
</dbReference>
<reference evidence="1 2" key="1">
    <citation type="submission" date="2024-05" db="EMBL/GenBank/DDBJ databases">
        <authorList>
            <person name="Wallberg A."/>
        </authorList>
    </citation>
    <scope>NUCLEOTIDE SEQUENCE [LARGE SCALE GENOMIC DNA]</scope>
</reference>
<dbReference type="PANTHER" id="PTHR28037">
    <property type="entry name" value="ALCOHOL O-ACETYLTRANSFERASE 1-RELATED"/>
    <property type="match status" value="1"/>
</dbReference>
<evidence type="ECO:0000313" key="1">
    <source>
        <dbReference type="EMBL" id="CAL4073760.1"/>
    </source>
</evidence>
<dbReference type="EMBL" id="CAXKWB010004444">
    <property type="protein sequence ID" value="CAL4073760.1"/>
    <property type="molecule type" value="Genomic_DNA"/>
</dbReference>
<dbReference type="PANTHER" id="PTHR28037:SF1">
    <property type="entry name" value="ALCOHOL O-ACETYLTRANSFERASE 1-RELATED"/>
    <property type="match status" value="1"/>
</dbReference>
<protein>
    <recommendedName>
        <fullName evidence="3">Condensation domain-containing protein</fullName>
    </recommendedName>
</protein>
<dbReference type="SUPFAM" id="SSF52777">
    <property type="entry name" value="CoA-dependent acyltransferases"/>
    <property type="match status" value="1"/>
</dbReference>